<feature type="region of interest" description="Disordered" evidence="1">
    <location>
        <begin position="1"/>
        <end position="50"/>
    </location>
</feature>
<reference evidence="2 3" key="1">
    <citation type="journal article" date="2024" name="bioRxiv">
        <title>Comparative genomics of Cryptococcus and Kwoniella reveals pathogenesis evolution and contrasting karyotype dynamics via intercentromeric recombination or chromosome fusion.</title>
        <authorList>
            <person name="Coelho M.A."/>
            <person name="David-Palma M."/>
            <person name="Shea T."/>
            <person name="Bowers K."/>
            <person name="McGinley-Smith S."/>
            <person name="Mohammad A.W."/>
            <person name="Gnirke A."/>
            <person name="Yurkov A.M."/>
            <person name="Nowrousian M."/>
            <person name="Sun S."/>
            <person name="Cuomo C.A."/>
            <person name="Heitman J."/>
        </authorList>
    </citation>
    <scope>NUCLEOTIDE SEQUENCE [LARGE SCALE GENOMIC DNA]</scope>
    <source>
        <strain evidence="2 3">CBS 13917</strain>
    </source>
</reference>
<feature type="compositionally biased region" description="Low complexity" evidence="1">
    <location>
        <begin position="217"/>
        <end position="234"/>
    </location>
</feature>
<evidence type="ECO:0000313" key="3">
    <source>
        <dbReference type="Proteomes" id="UP001388673"/>
    </source>
</evidence>
<feature type="compositionally biased region" description="Acidic residues" evidence="1">
    <location>
        <begin position="26"/>
        <end position="45"/>
    </location>
</feature>
<sequence length="1037" mass="112037">MPAHNDEELDRVRLGPVVAQAQDGSSSDEDDDSDPESAPTDEDPDLDRSYEVDAIKWAKYRDSRRDRQDGYIGWHYGVMWKGYLKIGSETEEPLASFEVEQGGTPLVDEFWKAVGKPIRKGRKEPKGVLGEVVEAPKALMKNWLKQCRPRRDYATFVRRRAKELDREKRERQGLSTDHLLITKVDSDYYWNKKRKRDIRRRREAAGRFPPGDRPPTARAVSRAGSSSRRAETAPAVLPVTAAAVASLRERSASPVQSDQMTTNDVPVTLGSPASSLGSIFNSEEEDVSMDLDAVSEEEQEQIEIPPTATEREKGKRKHEVISSPLQGPSEAGPSISRDVKKTKKAKIDNDVDKDTTPSGAPSRLAGIGKIPKRIVVSPPPAASPQLSFGQLEPGIFDPALAGSSSAENNIPDPTTMARLASPTSAVSAVEIHRPDSATTLNAATSADPSVPMTETTSIATASDKQVHAVSSRLSPSLPQNPKLDVITQNNDSNSPMTEQMPPTPAMTPLPPSGPLPPPPPPLAGPATPALTAVVTPVDPRVNRAALLSSQSHMISVRPPVSQPAAVVRGHPSPPLTAGPVPSFNPAPVSQARPVPPHANRPKYVQPSRIQIAPSRVDPESAKRLARVGINDTHIVPQPPSGQTGLPSRPKSSAFVPRQQHPQALAVTHQPPLGPRADRMVEGSHSYGWKAPVLLPDQKLVYRAEIVPRQQQQQFYEENNGSMSPNSWIAVPSGHVSPGPNVMQHPPISGHISPRIDSASPPMPSAQFIPQNLPKDPRLRLKQTSGAVSPAESSAPLPTVTPNAVPLTTASTSNLGPVNSQGGLVTFSPRLILHGPSELAQVMKLMQTSTTWGAYIIPSVLDLVGKSWASAHLCPDPTHAYSVLHEFLNLDNRLRRFSSSAITAGGGLTVTCCPPSPYNAAACANWKAWVDKISLESDYMELTKLCNGIVPGFFEKQAQAQKNGGTVAVETNSPLSAKDVEIAQVDDMRAMRMRKDVANYSSFVYVGEEELSQEKKLAIGAEIEFLTADQFITMLNMT</sequence>
<organism evidence="2 3">
    <name type="scientific">Kwoniella newhampshirensis</name>
    <dbReference type="NCBI Taxonomy" id="1651941"/>
    <lineage>
        <taxon>Eukaryota</taxon>
        <taxon>Fungi</taxon>
        <taxon>Dikarya</taxon>
        <taxon>Basidiomycota</taxon>
        <taxon>Agaricomycotina</taxon>
        <taxon>Tremellomycetes</taxon>
        <taxon>Tremellales</taxon>
        <taxon>Cryptococcaceae</taxon>
        <taxon>Kwoniella</taxon>
    </lineage>
</organism>
<dbReference type="EMBL" id="JBCAWK010000014">
    <property type="protein sequence ID" value="KAK8844119.1"/>
    <property type="molecule type" value="Genomic_DNA"/>
</dbReference>
<feature type="region of interest" description="Disordered" evidence="1">
    <location>
        <begin position="441"/>
        <end position="520"/>
    </location>
</feature>
<name>A0AAW0YDT4_9TREE</name>
<gene>
    <name evidence="2" type="ORF">IAR55_006913</name>
</gene>
<dbReference type="GeneID" id="92184171"/>
<proteinExistence type="predicted"/>
<feature type="region of interest" description="Disordered" evidence="1">
    <location>
        <begin position="249"/>
        <end position="272"/>
    </location>
</feature>
<evidence type="ECO:0000313" key="2">
    <source>
        <dbReference type="EMBL" id="KAK8844119.1"/>
    </source>
</evidence>
<feature type="compositionally biased region" description="Acidic residues" evidence="1">
    <location>
        <begin position="291"/>
        <end position="301"/>
    </location>
</feature>
<dbReference type="KEGG" id="kne:92184171"/>
<dbReference type="AlphaFoldDB" id="A0AAW0YDT4"/>
<feature type="compositionally biased region" description="Polar residues" evidence="1">
    <location>
        <begin position="253"/>
        <end position="272"/>
    </location>
</feature>
<feature type="compositionally biased region" description="Polar residues" evidence="1">
    <location>
        <begin position="441"/>
        <end position="463"/>
    </location>
</feature>
<feature type="region of interest" description="Disordered" evidence="1">
    <location>
        <begin position="632"/>
        <end position="653"/>
    </location>
</feature>
<accession>A0AAW0YDT4</accession>
<feature type="compositionally biased region" description="Basic and acidic residues" evidence="1">
    <location>
        <begin position="1"/>
        <end position="13"/>
    </location>
</feature>
<feature type="region of interest" description="Disordered" evidence="1">
    <location>
        <begin position="572"/>
        <end position="602"/>
    </location>
</feature>
<feature type="compositionally biased region" description="Polar residues" evidence="1">
    <location>
        <begin position="486"/>
        <end position="497"/>
    </location>
</feature>
<feature type="region of interest" description="Disordered" evidence="1">
    <location>
        <begin position="291"/>
        <end position="365"/>
    </location>
</feature>
<dbReference type="Proteomes" id="UP001388673">
    <property type="component" value="Unassembled WGS sequence"/>
</dbReference>
<keyword evidence="3" id="KW-1185">Reference proteome</keyword>
<feature type="compositionally biased region" description="Pro residues" evidence="1">
    <location>
        <begin position="501"/>
        <end position="520"/>
    </location>
</feature>
<feature type="region of interest" description="Disordered" evidence="1">
    <location>
        <begin position="200"/>
        <end position="234"/>
    </location>
</feature>
<evidence type="ECO:0000256" key="1">
    <source>
        <dbReference type="SAM" id="MobiDB-lite"/>
    </source>
</evidence>
<dbReference type="RefSeq" id="XP_066799683.1">
    <property type="nucleotide sequence ID" value="XM_066949991.1"/>
</dbReference>
<feature type="compositionally biased region" description="Basic and acidic residues" evidence="1">
    <location>
        <begin position="345"/>
        <end position="355"/>
    </location>
</feature>
<protein>
    <submittedName>
        <fullName evidence="2">Uncharacterized protein</fullName>
    </submittedName>
</protein>
<comment type="caution">
    <text evidence="2">The sequence shown here is derived from an EMBL/GenBank/DDBJ whole genome shotgun (WGS) entry which is preliminary data.</text>
</comment>